<name>A0AAV2AIP9_9ARAC</name>
<dbReference type="EMBL" id="CAXIEN010000169">
    <property type="protein sequence ID" value="CAL1283577.1"/>
    <property type="molecule type" value="Genomic_DNA"/>
</dbReference>
<proteinExistence type="predicted"/>
<dbReference type="Proteomes" id="UP001497382">
    <property type="component" value="Unassembled WGS sequence"/>
</dbReference>
<protein>
    <submittedName>
        <fullName evidence="1">Uncharacterized protein</fullName>
    </submittedName>
</protein>
<evidence type="ECO:0000313" key="1">
    <source>
        <dbReference type="EMBL" id="CAL1283577.1"/>
    </source>
</evidence>
<evidence type="ECO:0000313" key="2">
    <source>
        <dbReference type="Proteomes" id="UP001497382"/>
    </source>
</evidence>
<gene>
    <name evidence="1" type="ORF">LARSCL_LOCUS12690</name>
</gene>
<keyword evidence="2" id="KW-1185">Reference proteome</keyword>
<organism evidence="1 2">
    <name type="scientific">Larinioides sclopetarius</name>
    <dbReference type="NCBI Taxonomy" id="280406"/>
    <lineage>
        <taxon>Eukaryota</taxon>
        <taxon>Metazoa</taxon>
        <taxon>Ecdysozoa</taxon>
        <taxon>Arthropoda</taxon>
        <taxon>Chelicerata</taxon>
        <taxon>Arachnida</taxon>
        <taxon>Araneae</taxon>
        <taxon>Araneomorphae</taxon>
        <taxon>Entelegynae</taxon>
        <taxon>Araneoidea</taxon>
        <taxon>Araneidae</taxon>
        <taxon>Larinioides</taxon>
    </lineage>
</organism>
<sequence length="15" mass="1712">MLAISAIKHFRIKAI</sequence>
<reference evidence="1 2" key="1">
    <citation type="submission" date="2024-04" db="EMBL/GenBank/DDBJ databases">
        <authorList>
            <person name="Rising A."/>
            <person name="Reimegard J."/>
            <person name="Sonavane S."/>
            <person name="Akerstrom W."/>
            <person name="Nylinder S."/>
            <person name="Hedman E."/>
            <person name="Kallberg Y."/>
        </authorList>
    </citation>
    <scope>NUCLEOTIDE SEQUENCE [LARGE SCALE GENOMIC DNA]</scope>
</reference>
<comment type="caution">
    <text evidence="1">The sequence shown here is derived from an EMBL/GenBank/DDBJ whole genome shotgun (WGS) entry which is preliminary data.</text>
</comment>
<accession>A0AAV2AIP9</accession>